<evidence type="ECO:0000259" key="13">
    <source>
        <dbReference type="PROSITE" id="PS51443"/>
    </source>
</evidence>
<dbReference type="EMBL" id="CAJNNV010032389">
    <property type="protein sequence ID" value="CAE8639831.1"/>
    <property type="molecule type" value="Genomic_DNA"/>
</dbReference>
<evidence type="ECO:0000256" key="11">
    <source>
        <dbReference type="SAM" id="MobiDB-lite"/>
    </source>
</evidence>
<dbReference type="InterPro" id="IPR036909">
    <property type="entry name" value="Cyt_c-like_dom_sf"/>
</dbReference>
<keyword evidence="9" id="KW-0328">Glycosyltransferase</keyword>
<dbReference type="UniPathway" id="UPA00378"/>
<dbReference type="Proteomes" id="UP000654075">
    <property type="component" value="Unassembled WGS sequence"/>
</dbReference>
<dbReference type="InterPro" id="IPR007719">
    <property type="entry name" value="PCS_N"/>
</dbReference>
<keyword evidence="9" id="KW-1133">Transmembrane helix</keyword>
<dbReference type="InterPro" id="IPR043129">
    <property type="entry name" value="ATPase_NBD"/>
</dbReference>
<name>A0A813HPZ5_POLGL</name>
<dbReference type="PROSITE" id="PS51007">
    <property type="entry name" value="CYTC"/>
    <property type="match status" value="1"/>
</dbReference>
<feature type="transmembrane region" description="Helical" evidence="9">
    <location>
        <begin position="2213"/>
        <end position="2230"/>
    </location>
</feature>
<gene>
    <name evidence="14" type="ORF">PGLA1383_LOCUS54820</name>
</gene>
<feature type="transmembrane region" description="Helical" evidence="9">
    <location>
        <begin position="2281"/>
        <end position="2301"/>
    </location>
</feature>
<dbReference type="GO" id="GO:0016757">
    <property type="term" value="F:glycosyltransferase activity"/>
    <property type="evidence" value="ECO:0007669"/>
    <property type="project" value="UniProtKB-UniRule"/>
</dbReference>
<comment type="subcellular location">
    <subcellularLocation>
        <location evidence="9">Golgi apparatus</location>
        <location evidence="9">Golgi stack membrane</location>
        <topology evidence="9">Single-pass type II membrane protein</topology>
    </subcellularLocation>
</comment>
<comment type="caution">
    <text evidence="9">Lacks conserved residue(s) required for the propagation of feature annotation.</text>
</comment>
<keyword evidence="4 8" id="KW-0479">Metal-binding</keyword>
<dbReference type="GO" id="GO:0005524">
    <property type="term" value="F:ATP binding"/>
    <property type="evidence" value="ECO:0007669"/>
    <property type="project" value="UniProtKB-KW"/>
</dbReference>
<evidence type="ECO:0000256" key="4">
    <source>
        <dbReference type="ARBA" id="ARBA00022723"/>
    </source>
</evidence>
<keyword evidence="1" id="KW-0104">Cadmium</keyword>
<evidence type="ECO:0000256" key="10">
    <source>
        <dbReference type="SAM" id="Coils"/>
    </source>
</evidence>
<dbReference type="Gene3D" id="3.30.420.40">
    <property type="match status" value="2"/>
</dbReference>
<dbReference type="GO" id="GO:0098849">
    <property type="term" value="P:cellular detoxification of cadmium ion"/>
    <property type="evidence" value="ECO:0007669"/>
    <property type="project" value="TreeGrafter"/>
</dbReference>
<organism evidence="14 15">
    <name type="scientific">Polarella glacialis</name>
    <name type="common">Dinoflagellate</name>
    <dbReference type="NCBI Taxonomy" id="89957"/>
    <lineage>
        <taxon>Eukaryota</taxon>
        <taxon>Sar</taxon>
        <taxon>Alveolata</taxon>
        <taxon>Dinophyceae</taxon>
        <taxon>Suessiales</taxon>
        <taxon>Suessiaceae</taxon>
        <taxon>Polarella</taxon>
    </lineage>
</organism>
<evidence type="ECO:0000256" key="2">
    <source>
        <dbReference type="ARBA" id="ARBA00022617"/>
    </source>
</evidence>
<dbReference type="EC" id="2.4.1.-" evidence="9"/>
<feature type="transmembrane region" description="Helical" evidence="9">
    <location>
        <begin position="2307"/>
        <end position="2330"/>
    </location>
</feature>
<comment type="caution">
    <text evidence="14">The sequence shown here is derived from an EMBL/GenBank/DDBJ whole genome shotgun (WGS) entry which is preliminary data.</text>
</comment>
<evidence type="ECO:0000256" key="9">
    <source>
        <dbReference type="RuleBase" id="RU003832"/>
    </source>
</evidence>
<keyword evidence="3 9" id="KW-0808">Transferase</keyword>
<dbReference type="PANTHER" id="PTHR33447">
    <property type="entry name" value="GLUTATHIONE GAMMA-GLUTAMYLCYSTEINYLTRANSFERASE"/>
    <property type="match status" value="1"/>
</dbReference>
<dbReference type="Pfam" id="PF00012">
    <property type="entry name" value="HSP70"/>
    <property type="match status" value="1"/>
</dbReference>
<dbReference type="InterPro" id="IPR055270">
    <property type="entry name" value="Glyco_tran_10_C"/>
</dbReference>
<evidence type="ECO:0000313" key="15">
    <source>
        <dbReference type="Proteomes" id="UP000654075"/>
    </source>
</evidence>
<feature type="domain" description="Peptidase C83" evidence="13">
    <location>
        <begin position="1033"/>
        <end position="1272"/>
    </location>
</feature>
<feature type="domain" description="Cytochrome c" evidence="12">
    <location>
        <begin position="640"/>
        <end position="738"/>
    </location>
</feature>
<dbReference type="GO" id="GO:0046872">
    <property type="term" value="F:metal ion binding"/>
    <property type="evidence" value="ECO:0007669"/>
    <property type="project" value="UniProtKB-KW"/>
</dbReference>
<dbReference type="GO" id="GO:0010273">
    <property type="term" value="P:detoxification of copper ion"/>
    <property type="evidence" value="ECO:0007669"/>
    <property type="project" value="TreeGrafter"/>
</dbReference>
<feature type="region of interest" description="Disordered" evidence="11">
    <location>
        <begin position="322"/>
        <end position="348"/>
    </location>
</feature>
<keyword evidence="6" id="KW-0067">ATP-binding</keyword>
<feature type="transmembrane region" description="Helical" evidence="9">
    <location>
        <begin position="2342"/>
        <end position="2361"/>
    </location>
</feature>
<dbReference type="Gene3D" id="3.90.640.10">
    <property type="entry name" value="Actin, Chain A, domain 4"/>
    <property type="match status" value="1"/>
</dbReference>
<evidence type="ECO:0000256" key="7">
    <source>
        <dbReference type="ARBA" id="ARBA00023004"/>
    </source>
</evidence>
<dbReference type="SUPFAM" id="SSF53756">
    <property type="entry name" value="UDP-Glycosyltransferase/glycogen phosphorylase"/>
    <property type="match status" value="1"/>
</dbReference>
<evidence type="ECO:0000313" key="14">
    <source>
        <dbReference type="EMBL" id="CAE8639831.1"/>
    </source>
</evidence>
<dbReference type="Gene3D" id="3.30.30.30">
    <property type="match status" value="1"/>
</dbReference>
<evidence type="ECO:0000256" key="6">
    <source>
        <dbReference type="ARBA" id="ARBA00022840"/>
    </source>
</evidence>
<proteinExistence type="inferred from homology"/>
<keyword evidence="2 8" id="KW-0349">Heme</keyword>
<evidence type="ECO:0000256" key="8">
    <source>
        <dbReference type="PROSITE-ProRule" id="PRU00433"/>
    </source>
</evidence>
<evidence type="ECO:0000259" key="12">
    <source>
        <dbReference type="PROSITE" id="PS51007"/>
    </source>
</evidence>
<dbReference type="Pfam" id="PF05023">
    <property type="entry name" value="Phytochelatin"/>
    <property type="match status" value="1"/>
</dbReference>
<reference evidence="14" key="1">
    <citation type="submission" date="2021-02" db="EMBL/GenBank/DDBJ databases">
        <authorList>
            <person name="Dougan E. K."/>
            <person name="Rhodes N."/>
            <person name="Thang M."/>
            <person name="Chan C."/>
        </authorList>
    </citation>
    <scope>NUCLEOTIDE SEQUENCE</scope>
</reference>
<feature type="transmembrane region" description="Helical" evidence="9">
    <location>
        <begin position="2094"/>
        <end position="2115"/>
    </location>
</feature>
<dbReference type="GO" id="GO:0046938">
    <property type="term" value="P:phytochelatin biosynthetic process"/>
    <property type="evidence" value="ECO:0007669"/>
    <property type="project" value="InterPro"/>
</dbReference>
<dbReference type="SUPFAM" id="SSF53067">
    <property type="entry name" value="Actin-like ATPase domain"/>
    <property type="match status" value="2"/>
</dbReference>
<evidence type="ECO:0000256" key="3">
    <source>
        <dbReference type="ARBA" id="ARBA00022679"/>
    </source>
</evidence>
<comment type="similarity">
    <text evidence="9">Belongs to the glycosyltransferase 10 family.</text>
</comment>
<dbReference type="Gene3D" id="1.20.1270.10">
    <property type="match status" value="1"/>
</dbReference>
<feature type="coiled-coil region" evidence="10">
    <location>
        <begin position="2439"/>
        <end position="2484"/>
    </location>
</feature>
<feature type="transmembrane region" description="Helical" evidence="9">
    <location>
        <begin position="2250"/>
        <end position="2269"/>
    </location>
</feature>
<dbReference type="InterPro" id="IPR038577">
    <property type="entry name" value="GT10-like_C_sf"/>
</dbReference>
<dbReference type="Gene3D" id="3.90.70.30">
    <property type="entry name" value="Phytochelatin synthase, N-terminal domain"/>
    <property type="match status" value="1"/>
</dbReference>
<dbReference type="InterPro" id="IPR013126">
    <property type="entry name" value="Hsp_70_fam"/>
</dbReference>
<keyword evidence="7 8" id="KW-0408">Iron</keyword>
<dbReference type="InterPro" id="IPR040409">
    <property type="entry name" value="PCS-like"/>
</dbReference>
<dbReference type="GO" id="GO:0032580">
    <property type="term" value="C:Golgi cisterna membrane"/>
    <property type="evidence" value="ECO:0007669"/>
    <property type="project" value="UniProtKB-SubCell"/>
</dbReference>
<dbReference type="Pfam" id="PF00852">
    <property type="entry name" value="Glyco_transf_10"/>
    <property type="match status" value="1"/>
</dbReference>
<sequence length="2753" mass="298972">MALPGMDVHMPPSAAGEWPGAVSAKFTDKFTARPLLRKMVDTDCRNGSASGLANNGFGRYFADRGGLIPTEGKRIAHVPASEVVAWRPSVRPLAEPGSLHLEKPEGRLQVEHAPGKVFSMPEKRHLRQVESKEEYSDRAVGMRVVYRENGLRAYDQPAREIDVQTEMQRKAKNSDLLSQRNGIGCRSLGDKNYRHPDYCGRFHQAGGLIVGSGFHRGMHSKTEPRNSTSVQLVMADGDRKPSKTYKEKLLEQEAQEAQAEVEELTRNWETGTLKAPAAFALFYNSFRLSLVEVKTCEDMYTHVNSRPAELSRGLQRVGHPSCSGSFIESGRRRPGLDHQSGQTQKGVPEHFAQKDRSLSSMFLESKEKCSALDVQLGVTAHAHITGHANRDVVHLVRRLGTKKCASKNRQMVRTYALKSTRNLCTIPHLTTSWRGGGLLRFLRAGRGRLLLLRHSSEAPRRAPEGEGGGVLPLRLVHAMLPARFETAFPEVELLNRLGCSFIVVAQPQISCSESCALIGLAEHSLLGRRLLSETLQPVLAATGFDSEVPVPEASSALAADKPFVAAAAGSRPAHNRRDWLAGSITAAAFAFLALVLPQAARADENLDGNPIAEDLRLPERKAEELKRRRTSNSPTMKEESWYKTGQRTFVNNCAGCHAMSRESSGDQRQVLGLDYFERNGGVDEARIQYAIRYGKGKMPGYAADCGDENDNFAAMCSTVIPLSEEKLRDTQDFFLNRVNADWKGSIASMIRKEASFLVCAGHRFYLYPPMAIMGLQHSRLVHCSSATYTTLMDMAIFSCNSCNVGFGPLLWRASPPAQHLAMISSSVPWRFMLWTVLLASCTSPTSSSYSRPPCDSDEMYALVRGRVLCTKACDDLGSCPPDKPKDALALPSCILQATPPLAAPQGQEQTTRAKKYCGLLCKATSYCPAGSKCTMVDVSPSTDGQHENPLSNVYPHLVTDDDLQGVCTYKPKKTGSKRPLELELSRSLALKIMRGKGIQPPPGGWHDDLLMVHALFPSSTQAKAQHVLQRPPEVQTRNGSQPVPHVGVKLALHAVAFSSSAGQRLFAEALAAGSMGCFFRLIEQFHTQDEPSFCGLGTLTMVLNAMNVDPGRTWKGPWRWFRETMLDCCEPLERIQLNGITFIPLACLARCNGAFVETHRADESDGDLEAFRRAVCASCCEVTGCAEEEGYKPLKVLVVSYSRKQFGQTGDGHYSPIGGYHAASDKVLVLDVARFKHSPHWVPLVEMWESMRRLDPDTGLSRGFMLLSRKPGALCSSWLSLSIRDKTESGAAHPVVGSLVNLPEAFAAALTTWQGDLPRLPADGKLAAAEVLRRAFAFCGSPAMPLSVVCRQPSSAASPEGRPELATGEQAAANEALRQVLHALGQAGAAMDRALSPLPEVPVVLAVDNLRVALLLALDLSLWEMDVAFMRAQCADLLTERGTACCGPARSGDVLVFYGMVVSELQASSVRGCAPQESMGADAPAQPEEAGRFVGIDLGVTCVVSSSPVTDGSKVTVNTNDVSGLSTPAAVSYDGKLRHIGMDAEGRMMSAPKQTLTYLPLVLTKSSASRAKRYQMLFPMQEDGKLGPVKYDGEEFAVPSCGPLSALLRRLVSYAVGASAQTQPVCIAIHDLMSEDEEAVVRDAIDLAGLKDVASLVRQSDAVVAAFAQSQGSKLLPEGVDERSVAFVDIGVSHGSVFVVRFARKTAEEGASPKEGDATAEFLYQCCEKSLGVRTLVEALLEEAKARIEAKYKCTVNLQSKAGVRLANEAVHALKHLSMLPDAEMNLEAFMPEGPDGPEIDVSVPLTRNTLETAAASMFARLKTVLAEAAAVASVEGVELIGGGCRVPAVQALIKEAVGEAVPLRSGLDGASAVATGAAAWAAGRRLTAAVAVSSGGSGGLSLEELAATREKESRIEAVHSEEVARLEKRNTLESYVYQVRGWLSGKDGELLKPDVINPFLDKVEQWFEDADYAEEPTSFEVYSKKMEARLLKSVAKCRAPPAIDKFGIPHIPEPAKVADHKWPFNSFSLPTGAQTCASFVPDAAGTQLPGNIKADLEALATSFQFGWQLHHWASEDKTEGDCGVWWPQLSGDILLTMPVAMFLVLFAAELLWHASRDGSSALTRAVGYAAALEVMSQAWNLIHLVCLARGGFPKSFLASCAAVAGLASHALRSALALELMLLQPKRYSSIASSDLPPGKTGASGGRGISRRFSAVFGVLLVLGLALEPWDLGDLSPPYLERAAVEGSPFNGAAACALLLWLWLSVVHLKNQASLGGKGRSSSALWHLWLCCFATLLGRHILRLICFFVSIHVRTLVGCFIHLAITLVSFISLECLVSADTFLSRARTSFCCLLVLVRLGTTYLGRLLGGLCLGCLAMWTRAVLCAWESAVARRIERQALLIGVVIFASVPLIRDFRDLAADIFIGTGPPKPSEIEVEIKHIEDRQANMEEDLKHANSRIQSLQANMEEDLKHANSRIQSLSDTRPPNQNGGSGFHQFPCDVPCFWKDAGEVDRRTCVGQWCDALRFEHYRVGEAEVPVFVVQHSQSLTHDITVLGVNLDRERVSADVKIKRSMEGPQHFSEISGRGESLSTTSFETFVPLPYFSWAKGPPRSAVSYSTVIHGALFLARNCASLNGRESLVKLPMEHIRVDSLSSCLHNADPPKGSSLDNKTAMARHYLFLLAFENENSEDYVTEKVWDALFAGTLPVYFGAPNIDGFVPANSIVNAAHFANWTFLGEHLAMLAINATLQQQV</sequence>
<keyword evidence="9" id="KW-0472">Membrane</keyword>
<keyword evidence="9" id="KW-0812">Transmembrane</keyword>
<keyword evidence="10" id="KW-0175">Coiled coil</keyword>
<dbReference type="PROSITE" id="PS51443">
    <property type="entry name" value="PCS"/>
    <property type="match status" value="1"/>
</dbReference>
<dbReference type="PANTHER" id="PTHR33447:SF2">
    <property type="entry name" value="GLUTATHIONE GAMMA-GLUTAMYLCYSTEINYLTRANSFERASE"/>
    <property type="match status" value="1"/>
</dbReference>
<keyword evidence="9" id="KW-0333">Golgi apparatus</keyword>
<dbReference type="Pfam" id="PF13442">
    <property type="entry name" value="Cytochrome_CBB3"/>
    <property type="match status" value="1"/>
</dbReference>
<dbReference type="InterPro" id="IPR009056">
    <property type="entry name" value="Cyt_c-like_dom"/>
</dbReference>
<dbReference type="InterPro" id="IPR038156">
    <property type="entry name" value="PCS_N_sf"/>
</dbReference>
<dbReference type="GO" id="GO:0140662">
    <property type="term" value="F:ATP-dependent protein folding chaperone"/>
    <property type="evidence" value="ECO:0007669"/>
    <property type="project" value="InterPro"/>
</dbReference>
<dbReference type="SUPFAM" id="SSF54001">
    <property type="entry name" value="Cysteine proteinases"/>
    <property type="match status" value="1"/>
</dbReference>
<dbReference type="GO" id="GO:0016756">
    <property type="term" value="F:glutathione gamma-glutamylcysteinyltransferase activity"/>
    <property type="evidence" value="ECO:0007669"/>
    <property type="project" value="InterPro"/>
</dbReference>
<keyword evidence="5" id="KW-0547">Nucleotide-binding</keyword>
<keyword evidence="15" id="KW-1185">Reference proteome</keyword>
<dbReference type="Gene3D" id="1.10.760.10">
    <property type="entry name" value="Cytochrome c-like domain"/>
    <property type="match status" value="1"/>
</dbReference>
<dbReference type="Gene3D" id="3.40.50.11660">
    <property type="entry name" value="Glycosyl transferase family 10, C-terminal domain"/>
    <property type="match status" value="1"/>
</dbReference>
<dbReference type="InterPro" id="IPR038765">
    <property type="entry name" value="Papain-like_cys_pep_sf"/>
</dbReference>
<protein>
    <recommendedName>
        <fullName evidence="9">Fucosyltransferase</fullName>
        <ecNumber evidence="9">2.4.1.-</ecNumber>
    </recommendedName>
</protein>
<evidence type="ECO:0000256" key="1">
    <source>
        <dbReference type="ARBA" id="ARBA00022539"/>
    </source>
</evidence>
<dbReference type="GO" id="GO:0020037">
    <property type="term" value="F:heme binding"/>
    <property type="evidence" value="ECO:0007669"/>
    <property type="project" value="InterPro"/>
</dbReference>
<dbReference type="GO" id="GO:0009055">
    <property type="term" value="F:electron transfer activity"/>
    <property type="evidence" value="ECO:0007669"/>
    <property type="project" value="InterPro"/>
</dbReference>
<accession>A0A813HPZ5</accession>
<dbReference type="SUPFAM" id="SSF46626">
    <property type="entry name" value="Cytochrome c"/>
    <property type="match status" value="1"/>
</dbReference>
<dbReference type="FunFam" id="3.90.70.30:FF:000001">
    <property type="entry name" value="Glutathione gamma-glutamylcysteinyltransferase 1"/>
    <property type="match status" value="1"/>
</dbReference>
<dbReference type="InterPro" id="IPR029048">
    <property type="entry name" value="HSP70_C_sf"/>
</dbReference>
<evidence type="ECO:0000256" key="5">
    <source>
        <dbReference type="ARBA" id="ARBA00022741"/>
    </source>
</evidence>